<feature type="domain" description="Methyltransferase" evidence="2">
    <location>
        <begin position="38"/>
        <end position="133"/>
    </location>
</feature>
<dbReference type="CDD" id="cd02440">
    <property type="entry name" value="AdoMet_MTases"/>
    <property type="match status" value="1"/>
</dbReference>
<name>A0A7W7EIM7_9HYPH</name>
<accession>A0A7W7EIM7</accession>
<evidence type="ECO:0000259" key="2">
    <source>
        <dbReference type="Pfam" id="PF13649"/>
    </source>
</evidence>
<evidence type="ECO:0000256" key="1">
    <source>
        <dbReference type="ARBA" id="ARBA00022679"/>
    </source>
</evidence>
<sequence>MDELFPATSMPDRDWWAVLWPRPAEVLTDLGIRPDMTVLDLCCGDGYFTAPLARLVDGRVYALDLDAGMIEQAKIEVERVGGTVCKWINADAREIASLLSEPVDYVLMANTFHGVPDKPGLARAVRHILRPGGLFAIVNWHPIPREQTVVLGQPRGPRTDMRMSPDSVQRSVEPAGFSTARIAELPPYHYGIILERT</sequence>
<dbReference type="OrthoDB" id="9808140at2"/>
<keyword evidence="1 3" id="KW-0808">Transferase</keyword>
<evidence type="ECO:0000313" key="4">
    <source>
        <dbReference type="Proteomes" id="UP000543836"/>
    </source>
</evidence>
<evidence type="ECO:0000313" key="3">
    <source>
        <dbReference type="EMBL" id="MBB4566926.1"/>
    </source>
</evidence>
<dbReference type="RefSeq" id="WP_028750302.1">
    <property type="nucleotide sequence ID" value="NZ_JACIIG010000002.1"/>
</dbReference>
<dbReference type="GO" id="GO:0008168">
    <property type="term" value="F:methyltransferase activity"/>
    <property type="evidence" value="ECO:0007669"/>
    <property type="project" value="UniProtKB-KW"/>
</dbReference>
<proteinExistence type="predicted"/>
<comment type="caution">
    <text evidence="3">The sequence shown here is derived from an EMBL/GenBank/DDBJ whole genome shotgun (WGS) entry which is preliminary data.</text>
</comment>
<dbReference type="PANTHER" id="PTHR43861">
    <property type="entry name" value="TRANS-ACONITATE 2-METHYLTRANSFERASE-RELATED"/>
    <property type="match status" value="1"/>
</dbReference>
<reference evidence="3 4" key="1">
    <citation type="submission" date="2020-08" db="EMBL/GenBank/DDBJ databases">
        <title>Genomic Encyclopedia of Type Strains, Phase IV (KMG-V): Genome sequencing to study the core and pangenomes of soil and plant-associated prokaryotes.</title>
        <authorList>
            <person name="Whitman W."/>
        </authorList>
    </citation>
    <scope>NUCLEOTIDE SEQUENCE [LARGE SCALE GENOMIC DNA]</scope>
    <source>
        <strain evidence="3 4">SEMIA 492</strain>
    </source>
</reference>
<dbReference type="Gene3D" id="3.40.50.150">
    <property type="entry name" value="Vaccinia Virus protein VP39"/>
    <property type="match status" value="1"/>
</dbReference>
<dbReference type="Pfam" id="PF13649">
    <property type="entry name" value="Methyltransf_25"/>
    <property type="match status" value="1"/>
</dbReference>
<keyword evidence="3" id="KW-0489">Methyltransferase</keyword>
<organism evidence="3 4">
    <name type="scientific">Rhizobium leucaenae</name>
    <dbReference type="NCBI Taxonomy" id="29450"/>
    <lineage>
        <taxon>Bacteria</taxon>
        <taxon>Pseudomonadati</taxon>
        <taxon>Pseudomonadota</taxon>
        <taxon>Alphaproteobacteria</taxon>
        <taxon>Hyphomicrobiales</taxon>
        <taxon>Rhizobiaceae</taxon>
        <taxon>Rhizobium/Agrobacterium group</taxon>
        <taxon>Rhizobium</taxon>
    </lineage>
</organism>
<dbReference type="InterPro" id="IPR041698">
    <property type="entry name" value="Methyltransf_25"/>
</dbReference>
<gene>
    <name evidence="3" type="ORF">GGE60_001027</name>
</gene>
<dbReference type="SUPFAM" id="SSF53335">
    <property type="entry name" value="S-adenosyl-L-methionine-dependent methyltransferases"/>
    <property type="match status" value="1"/>
</dbReference>
<keyword evidence="4" id="KW-1185">Reference proteome</keyword>
<dbReference type="GO" id="GO:0032259">
    <property type="term" value="P:methylation"/>
    <property type="evidence" value="ECO:0007669"/>
    <property type="project" value="UniProtKB-KW"/>
</dbReference>
<dbReference type="Proteomes" id="UP000543836">
    <property type="component" value="Unassembled WGS sequence"/>
</dbReference>
<dbReference type="EMBL" id="JACIIG010000002">
    <property type="protein sequence ID" value="MBB4566926.1"/>
    <property type="molecule type" value="Genomic_DNA"/>
</dbReference>
<dbReference type="AlphaFoldDB" id="A0A7W7EIM7"/>
<protein>
    <submittedName>
        <fullName evidence="3">SAM-dependent methyltransferase</fullName>
    </submittedName>
</protein>
<dbReference type="InterPro" id="IPR029063">
    <property type="entry name" value="SAM-dependent_MTases_sf"/>
</dbReference>